<organism evidence="3 4">
    <name type="scientific">Pseudoxanthomonas dokdonensis</name>
    <dbReference type="NCBI Taxonomy" id="344882"/>
    <lineage>
        <taxon>Bacteria</taxon>
        <taxon>Pseudomonadati</taxon>
        <taxon>Pseudomonadota</taxon>
        <taxon>Gammaproteobacteria</taxon>
        <taxon>Lysobacterales</taxon>
        <taxon>Lysobacteraceae</taxon>
        <taxon>Pseudoxanthomonas</taxon>
    </lineage>
</organism>
<feature type="transmembrane region" description="Helical" evidence="1">
    <location>
        <begin position="188"/>
        <end position="207"/>
    </location>
</feature>
<dbReference type="InterPro" id="IPR026841">
    <property type="entry name" value="Aur1/Ipt1"/>
</dbReference>
<dbReference type="InterPro" id="IPR036938">
    <property type="entry name" value="PAP2/HPO_sf"/>
</dbReference>
<feature type="transmembrane region" description="Helical" evidence="1">
    <location>
        <begin position="163"/>
        <end position="182"/>
    </location>
</feature>
<dbReference type="AlphaFoldDB" id="A0A0R0CUZ7"/>
<keyword evidence="1" id="KW-0472">Membrane</keyword>
<sequence>MAATAIDAPVRLRVRVLAVSAVVVFNTALYLWVNAHPLRTPTMLPVTALDSWFGWHAWTIWPYWLLLLINPFLAVCIRERRLLLATFRAYVVAMAINLLVWLAWPTQLPRHPLPDTLDPLTTSAWQLLLALDEPDTCFPSGHITIPTVVMFAFAAQYPAARRWIWLVLLLFPSIITTGQHYAVDLLGGMLTAIAGIALAGHPLWRAWRRPSFAG</sequence>
<dbReference type="PATRIC" id="fig|344882.3.peg.2991"/>
<keyword evidence="1" id="KW-1133">Transmembrane helix</keyword>
<evidence type="ECO:0000313" key="4">
    <source>
        <dbReference type="Proteomes" id="UP000052052"/>
    </source>
</evidence>
<evidence type="ECO:0000256" key="1">
    <source>
        <dbReference type="SAM" id="Phobius"/>
    </source>
</evidence>
<evidence type="ECO:0000313" key="3">
    <source>
        <dbReference type="EMBL" id="KRG69774.1"/>
    </source>
</evidence>
<dbReference type="RefSeq" id="WP_057658152.1">
    <property type="nucleotide sequence ID" value="NZ_LDJL01000008.1"/>
</dbReference>
<feature type="transmembrane region" description="Helical" evidence="1">
    <location>
        <begin position="82"/>
        <end position="104"/>
    </location>
</feature>
<comment type="caution">
    <text evidence="3">The sequence shown here is derived from an EMBL/GenBank/DDBJ whole genome shotgun (WGS) entry which is preliminary data.</text>
</comment>
<feature type="transmembrane region" description="Helical" evidence="1">
    <location>
        <begin position="138"/>
        <end position="156"/>
    </location>
</feature>
<reference evidence="3 4" key="1">
    <citation type="submission" date="2015-05" db="EMBL/GenBank/DDBJ databases">
        <title>Genome sequencing and analysis of members of genus Stenotrophomonas.</title>
        <authorList>
            <person name="Patil P.P."/>
            <person name="Midha S."/>
            <person name="Patil P.B."/>
        </authorList>
    </citation>
    <scope>NUCLEOTIDE SEQUENCE [LARGE SCALE GENOMIC DNA]</scope>
    <source>
        <strain evidence="3 4">DSM 21858</strain>
    </source>
</reference>
<dbReference type="STRING" id="344882.ABB29_08195"/>
<dbReference type="Proteomes" id="UP000052052">
    <property type="component" value="Unassembled WGS sequence"/>
</dbReference>
<proteinExistence type="predicted"/>
<gene>
    <name evidence="3" type="ORF">ABB29_08195</name>
</gene>
<accession>A0A0R0CUZ7</accession>
<name>A0A0R0CUZ7_9GAMM</name>
<keyword evidence="1" id="KW-0812">Transmembrane</keyword>
<evidence type="ECO:0000259" key="2">
    <source>
        <dbReference type="Pfam" id="PF14378"/>
    </source>
</evidence>
<dbReference type="GO" id="GO:0016020">
    <property type="term" value="C:membrane"/>
    <property type="evidence" value="ECO:0007669"/>
    <property type="project" value="UniProtKB-SubCell"/>
</dbReference>
<dbReference type="EMBL" id="LDJL01000008">
    <property type="protein sequence ID" value="KRG69774.1"/>
    <property type="molecule type" value="Genomic_DNA"/>
</dbReference>
<keyword evidence="4" id="KW-1185">Reference proteome</keyword>
<dbReference type="SUPFAM" id="SSF48317">
    <property type="entry name" value="Acid phosphatase/Vanadium-dependent haloperoxidase"/>
    <property type="match status" value="1"/>
</dbReference>
<feature type="domain" description="Inositolphosphotransferase Aur1/Ipt1" evidence="2">
    <location>
        <begin position="67"/>
        <end position="198"/>
    </location>
</feature>
<dbReference type="Pfam" id="PF14378">
    <property type="entry name" value="PAP2_3"/>
    <property type="match status" value="1"/>
</dbReference>
<protein>
    <recommendedName>
        <fullName evidence="2">Inositolphosphotransferase Aur1/Ipt1 domain-containing protein</fullName>
    </recommendedName>
</protein>
<feature type="transmembrane region" description="Helical" evidence="1">
    <location>
        <begin position="12"/>
        <end position="33"/>
    </location>
</feature>
<feature type="transmembrane region" description="Helical" evidence="1">
    <location>
        <begin position="53"/>
        <end position="75"/>
    </location>
</feature>